<dbReference type="InterPro" id="IPR006311">
    <property type="entry name" value="TAT_signal"/>
</dbReference>
<gene>
    <name evidence="1" type="ORF">BE18_15575</name>
</gene>
<dbReference type="PROSITE" id="PS51318">
    <property type="entry name" value="TAT"/>
    <property type="match status" value="1"/>
</dbReference>
<dbReference type="PROSITE" id="PS51257">
    <property type="entry name" value="PROKAR_LIPOPROTEIN"/>
    <property type="match status" value="1"/>
</dbReference>
<evidence type="ECO:0000313" key="1">
    <source>
        <dbReference type="EMBL" id="KYF99339.1"/>
    </source>
</evidence>
<dbReference type="AlphaFoldDB" id="A0A150T3X0"/>
<dbReference type="InterPro" id="IPR019546">
    <property type="entry name" value="TAT_signal_bac_arc"/>
</dbReference>
<dbReference type="NCBIfam" id="TIGR01409">
    <property type="entry name" value="TAT_signal_seq"/>
    <property type="match status" value="1"/>
</dbReference>
<dbReference type="EMBL" id="JEMC01001140">
    <property type="protein sequence ID" value="KYF99339.1"/>
    <property type="molecule type" value="Genomic_DNA"/>
</dbReference>
<comment type="caution">
    <text evidence="1">The sequence shown here is derived from an EMBL/GenBank/DDBJ whole genome shotgun (WGS) entry which is preliminary data.</text>
</comment>
<sequence>MIDRRRFLTHTAVAGSSAALGCAPGHRGLDQEVASAWFHGDDALAKGQAAGVWHRCELIGQPVMDAARWYFLAQARLFDGLDERVTR</sequence>
<evidence type="ECO:0008006" key="3">
    <source>
        <dbReference type="Google" id="ProtNLM"/>
    </source>
</evidence>
<organism evidence="1 2">
    <name type="scientific">Sorangium cellulosum</name>
    <name type="common">Polyangium cellulosum</name>
    <dbReference type="NCBI Taxonomy" id="56"/>
    <lineage>
        <taxon>Bacteria</taxon>
        <taxon>Pseudomonadati</taxon>
        <taxon>Myxococcota</taxon>
        <taxon>Polyangia</taxon>
        <taxon>Polyangiales</taxon>
        <taxon>Polyangiaceae</taxon>
        <taxon>Sorangium</taxon>
    </lineage>
</organism>
<proteinExistence type="predicted"/>
<dbReference type="Proteomes" id="UP000075515">
    <property type="component" value="Unassembled WGS sequence"/>
</dbReference>
<evidence type="ECO:0000313" key="2">
    <source>
        <dbReference type="Proteomes" id="UP000075515"/>
    </source>
</evidence>
<protein>
    <recommendedName>
        <fullName evidence="3">Twin-arginine translocation signal domain-containing protein</fullName>
    </recommendedName>
</protein>
<reference evidence="1 2" key="1">
    <citation type="submission" date="2014-02" db="EMBL/GenBank/DDBJ databases">
        <title>The small core and large imbalanced accessory genome model reveals a collaborative survival strategy of Sorangium cellulosum strains in nature.</title>
        <authorList>
            <person name="Han K."/>
            <person name="Peng R."/>
            <person name="Blom J."/>
            <person name="Li Y.-Z."/>
        </authorList>
    </citation>
    <scope>NUCLEOTIDE SEQUENCE [LARGE SCALE GENOMIC DNA]</scope>
    <source>
        <strain evidence="1 2">So0149</strain>
    </source>
</reference>
<accession>A0A150T3X0</accession>
<name>A0A150T3X0_SORCE</name>